<evidence type="ECO:0000313" key="2">
    <source>
        <dbReference type="EMBL" id="NNH22219.1"/>
    </source>
</evidence>
<organism evidence="2 3">
    <name type="scientific">Pseudokineococcus marinus</name>
    <dbReference type="NCBI Taxonomy" id="351215"/>
    <lineage>
        <taxon>Bacteria</taxon>
        <taxon>Bacillati</taxon>
        <taxon>Actinomycetota</taxon>
        <taxon>Actinomycetes</taxon>
        <taxon>Kineosporiales</taxon>
        <taxon>Kineosporiaceae</taxon>
        <taxon>Pseudokineococcus</taxon>
    </lineage>
</organism>
<keyword evidence="3" id="KW-1185">Reference proteome</keyword>
<comment type="caution">
    <text evidence="2">The sequence shown here is derived from an EMBL/GenBank/DDBJ whole genome shotgun (WGS) entry which is preliminary data.</text>
</comment>
<gene>
    <name evidence="2" type="ORF">HLB09_03795</name>
</gene>
<dbReference type="AlphaFoldDB" id="A0A849BGK8"/>
<reference evidence="2 3" key="1">
    <citation type="submission" date="2020-05" db="EMBL/GenBank/DDBJ databases">
        <title>MicrobeNet Type strains.</title>
        <authorList>
            <person name="Nicholson A.C."/>
        </authorList>
    </citation>
    <scope>NUCLEOTIDE SEQUENCE [LARGE SCALE GENOMIC DNA]</scope>
    <source>
        <strain evidence="2 3">JCM 14547</strain>
    </source>
</reference>
<feature type="compositionally biased region" description="Low complexity" evidence="1">
    <location>
        <begin position="34"/>
        <end position="71"/>
    </location>
</feature>
<feature type="compositionally biased region" description="Gly residues" evidence="1">
    <location>
        <begin position="72"/>
        <end position="82"/>
    </location>
</feature>
<feature type="region of interest" description="Disordered" evidence="1">
    <location>
        <begin position="34"/>
        <end position="88"/>
    </location>
</feature>
<name>A0A849BGK8_9ACTN</name>
<dbReference type="Proteomes" id="UP000555552">
    <property type="component" value="Unassembled WGS sequence"/>
</dbReference>
<proteinExistence type="predicted"/>
<protein>
    <submittedName>
        <fullName evidence="2">Uncharacterized protein</fullName>
    </submittedName>
</protein>
<dbReference type="EMBL" id="JABEMA010000027">
    <property type="protein sequence ID" value="NNH22219.1"/>
    <property type="molecule type" value="Genomic_DNA"/>
</dbReference>
<evidence type="ECO:0000313" key="3">
    <source>
        <dbReference type="Proteomes" id="UP000555552"/>
    </source>
</evidence>
<sequence length="224" mass="22103">MGAYGEQVRARGWAVVPLMTVLLLPACSGQETAPAVVVPSGPAPSSDSSPSSQPSSPGPTDGAGATSAPGAAQGGPAAGDGGAPPVEVRSTDLAADEAAVVAGFAAFLGDWSAVVAQPDRPELQDSAHATPDGDAALARAAGVLAERGSRIEGDLVLVDPVVRVQVPVGAEVSACLDQSDLESVADDGTVLDSDEPDRVTASAALVPSGRSWSVADFVVEGEPC</sequence>
<accession>A0A849BGK8</accession>
<evidence type="ECO:0000256" key="1">
    <source>
        <dbReference type="SAM" id="MobiDB-lite"/>
    </source>
</evidence>